<reference evidence="2" key="1">
    <citation type="journal article" date="2014" name="Proc. Natl. Acad. Sci. U.S.A.">
        <title>Extensive sampling of basidiomycete genomes demonstrates inadequacy of the white-rot/brown-rot paradigm for wood decay fungi.</title>
        <authorList>
            <person name="Riley R."/>
            <person name="Salamov A.A."/>
            <person name="Brown D.W."/>
            <person name="Nagy L.G."/>
            <person name="Floudas D."/>
            <person name="Held B.W."/>
            <person name="Levasseur A."/>
            <person name="Lombard V."/>
            <person name="Morin E."/>
            <person name="Otillar R."/>
            <person name="Lindquist E.A."/>
            <person name="Sun H."/>
            <person name="LaButti K.M."/>
            <person name="Schmutz J."/>
            <person name="Jabbour D."/>
            <person name="Luo H."/>
            <person name="Baker S.E."/>
            <person name="Pisabarro A.G."/>
            <person name="Walton J.D."/>
            <person name="Blanchette R.A."/>
            <person name="Henrissat B."/>
            <person name="Martin F."/>
            <person name="Cullen D."/>
            <person name="Hibbett D.S."/>
            <person name="Grigoriev I.V."/>
        </authorList>
    </citation>
    <scope>NUCLEOTIDE SEQUENCE [LARGE SCALE GENOMIC DNA]</scope>
    <source>
        <strain evidence="2">FD-172 SS1</strain>
    </source>
</reference>
<protein>
    <submittedName>
        <fullName evidence="1">Uncharacterized protein</fullName>
    </submittedName>
</protein>
<keyword evidence="2" id="KW-1185">Reference proteome</keyword>
<dbReference type="AlphaFoldDB" id="A0A067M1M8"/>
<dbReference type="Proteomes" id="UP000027195">
    <property type="component" value="Unassembled WGS sequence"/>
</dbReference>
<dbReference type="EMBL" id="KL198076">
    <property type="protein sequence ID" value="KDQ09668.1"/>
    <property type="molecule type" value="Genomic_DNA"/>
</dbReference>
<proteinExistence type="predicted"/>
<gene>
    <name evidence="1" type="ORF">BOTBODRAFT_36900</name>
</gene>
<organism evidence="1 2">
    <name type="scientific">Botryobasidium botryosum (strain FD-172 SS1)</name>
    <dbReference type="NCBI Taxonomy" id="930990"/>
    <lineage>
        <taxon>Eukaryota</taxon>
        <taxon>Fungi</taxon>
        <taxon>Dikarya</taxon>
        <taxon>Basidiomycota</taxon>
        <taxon>Agaricomycotina</taxon>
        <taxon>Agaricomycetes</taxon>
        <taxon>Cantharellales</taxon>
        <taxon>Botryobasidiaceae</taxon>
        <taxon>Botryobasidium</taxon>
    </lineage>
</organism>
<evidence type="ECO:0000313" key="1">
    <source>
        <dbReference type="EMBL" id="KDQ09668.1"/>
    </source>
</evidence>
<dbReference type="InParanoid" id="A0A067M1M8"/>
<name>A0A067M1M8_BOTB1</name>
<sequence length="110" mass="12285">MEALLRALTNRLCPRLEELRIPRCPIDETVLIKLINSRTRADGAEGCASPNDTRCLQRVVLACCSSISQHTISVLREYLVVEVDEDAKAEVSWPSGRIQKDGRFNLCLAC</sequence>
<evidence type="ECO:0000313" key="2">
    <source>
        <dbReference type="Proteomes" id="UP000027195"/>
    </source>
</evidence>
<dbReference type="STRING" id="930990.A0A067M1M8"/>
<accession>A0A067M1M8</accession>
<dbReference type="HOGENOM" id="CLU_2170665_0_0_1"/>